<evidence type="ECO:0000313" key="3">
    <source>
        <dbReference type="EMBL" id="SHG74375.1"/>
    </source>
</evidence>
<keyword evidence="1" id="KW-0812">Transmembrane</keyword>
<dbReference type="RefSeq" id="WP_073390787.1">
    <property type="nucleotide sequence ID" value="NZ_FQVU01000003.1"/>
</dbReference>
<sequence>MTSLIGAGLLAFPVLVGSILGLVFRSQRRRARAAVTVPAHWATAQGTVVAEESGYVPTGGLGNTVFVRRPIVRYRTADGRDVTFRSDVHASFMPRPGQDVAVRHDPVDPERARIAAQSLPRANDVAAGVVWIVLLVLFAPIAAVCGFVGWYMLTR</sequence>
<evidence type="ECO:0000313" key="4">
    <source>
        <dbReference type="Proteomes" id="UP000186132"/>
    </source>
</evidence>
<reference evidence="3 4" key="1">
    <citation type="submission" date="2016-11" db="EMBL/GenBank/DDBJ databases">
        <authorList>
            <person name="Jaros S."/>
            <person name="Januszkiewicz K."/>
            <person name="Wedrychowicz H."/>
        </authorList>
    </citation>
    <scope>NUCLEOTIDE SEQUENCE [LARGE SCALE GENOMIC DNA]</scope>
    <source>
        <strain evidence="3 4">DSM 45627</strain>
    </source>
</reference>
<name>A0A1M5MAV6_9ACTN</name>
<dbReference type="OrthoDB" id="3430041at2"/>
<protein>
    <recommendedName>
        <fullName evidence="2">DUF3592 domain-containing protein</fullName>
    </recommendedName>
</protein>
<keyword evidence="1" id="KW-1133">Transmembrane helix</keyword>
<accession>A0A1M5MAV6</accession>
<organism evidence="3 4">
    <name type="scientific">Jatrophihabitans endophyticus</name>
    <dbReference type="NCBI Taxonomy" id="1206085"/>
    <lineage>
        <taxon>Bacteria</taxon>
        <taxon>Bacillati</taxon>
        <taxon>Actinomycetota</taxon>
        <taxon>Actinomycetes</taxon>
        <taxon>Jatrophihabitantales</taxon>
        <taxon>Jatrophihabitantaceae</taxon>
        <taxon>Jatrophihabitans</taxon>
    </lineage>
</organism>
<dbReference type="EMBL" id="FQVU01000003">
    <property type="protein sequence ID" value="SHG74375.1"/>
    <property type="molecule type" value="Genomic_DNA"/>
</dbReference>
<dbReference type="Proteomes" id="UP000186132">
    <property type="component" value="Unassembled WGS sequence"/>
</dbReference>
<evidence type="ECO:0000259" key="2">
    <source>
        <dbReference type="Pfam" id="PF12158"/>
    </source>
</evidence>
<proteinExistence type="predicted"/>
<dbReference type="Pfam" id="PF12158">
    <property type="entry name" value="DUF3592"/>
    <property type="match status" value="1"/>
</dbReference>
<dbReference type="AlphaFoldDB" id="A0A1M5MAV6"/>
<feature type="transmembrane region" description="Helical" evidence="1">
    <location>
        <begin position="129"/>
        <end position="153"/>
    </location>
</feature>
<feature type="transmembrane region" description="Helical" evidence="1">
    <location>
        <begin position="6"/>
        <end position="24"/>
    </location>
</feature>
<dbReference type="STRING" id="1206085.SAMN05443575_2676"/>
<gene>
    <name evidence="3" type="ORF">SAMN05443575_2676</name>
</gene>
<feature type="domain" description="DUF3592" evidence="2">
    <location>
        <begin position="44"/>
        <end position="115"/>
    </location>
</feature>
<dbReference type="InterPro" id="IPR021994">
    <property type="entry name" value="DUF3592"/>
</dbReference>
<evidence type="ECO:0000256" key="1">
    <source>
        <dbReference type="SAM" id="Phobius"/>
    </source>
</evidence>
<keyword evidence="4" id="KW-1185">Reference proteome</keyword>
<keyword evidence="1" id="KW-0472">Membrane</keyword>